<evidence type="ECO:0000256" key="1">
    <source>
        <dbReference type="ARBA" id="ARBA00022729"/>
    </source>
</evidence>
<organism evidence="5 6">
    <name type="scientific">Artemisia annua</name>
    <name type="common">Sweet wormwood</name>
    <dbReference type="NCBI Taxonomy" id="35608"/>
    <lineage>
        <taxon>Eukaryota</taxon>
        <taxon>Viridiplantae</taxon>
        <taxon>Streptophyta</taxon>
        <taxon>Embryophyta</taxon>
        <taxon>Tracheophyta</taxon>
        <taxon>Spermatophyta</taxon>
        <taxon>Magnoliopsida</taxon>
        <taxon>eudicotyledons</taxon>
        <taxon>Gunneridae</taxon>
        <taxon>Pentapetalae</taxon>
        <taxon>asterids</taxon>
        <taxon>campanulids</taxon>
        <taxon>Asterales</taxon>
        <taxon>Asteraceae</taxon>
        <taxon>Asteroideae</taxon>
        <taxon>Anthemideae</taxon>
        <taxon>Artemisiinae</taxon>
        <taxon>Artemisia</taxon>
    </lineage>
</organism>
<evidence type="ECO:0000313" key="5">
    <source>
        <dbReference type="EMBL" id="PWA45458.1"/>
    </source>
</evidence>
<dbReference type="AlphaFoldDB" id="A0A2U1L8X8"/>
<dbReference type="PANTHER" id="PTHR32099">
    <property type="entry name" value="CYSTEINE-RICH REPEAT SECRETORY PROTEIN"/>
    <property type="match status" value="1"/>
</dbReference>
<dbReference type="InterPro" id="IPR038408">
    <property type="entry name" value="GNK2_sf"/>
</dbReference>
<keyword evidence="5" id="KW-0430">Lectin</keyword>
<accession>A0A2U1L8X8</accession>
<feature type="chain" id="PRO_5015513457" evidence="3">
    <location>
        <begin position="22"/>
        <end position="256"/>
    </location>
</feature>
<gene>
    <name evidence="5" type="ORF">CTI12_AA517540</name>
</gene>
<keyword evidence="2" id="KW-0677">Repeat</keyword>
<dbReference type="PROSITE" id="PS51473">
    <property type="entry name" value="GNK2"/>
    <property type="match status" value="2"/>
</dbReference>
<evidence type="ECO:0000256" key="2">
    <source>
        <dbReference type="ARBA" id="ARBA00022737"/>
    </source>
</evidence>
<comment type="caution">
    <text evidence="5">The sequence shown here is derived from an EMBL/GenBank/DDBJ whole genome shotgun (WGS) entry which is preliminary data.</text>
</comment>
<keyword evidence="6" id="KW-1185">Reference proteome</keyword>
<feature type="domain" description="Gnk2-homologous" evidence="4">
    <location>
        <begin position="146"/>
        <end position="254"/>
    </location>
</feature>
<reference evidence="5 6" key="1">
    <citation type="journal article" date="2018" name="Mol. Plant">
        <title>The genome of Artemisia annua provides insight into the evolution of Asteraceae family and artemisinin biosynthesis.</title>
        <authorList>
            <person name="Shen Q."/>
            <person name="Zhang L."/>
            <person name="Liao Z."/>
            <person name="Wang S."/>
            <person name="Yan T."/>
            <person name="Shi P."/>
            <person name="Liu M."/>
            <person name="Fu X."/>
            <person name="Pan Q."/>
            <person name="Wang Y."/>
            <person name="Lv Z."/>
            <person name="Lu X."/>
            <person name="Zhang F."/>
            <person name="Jiang W."/>
            <person name="Ma Y."/>
            <person name="Chen M."/>
            <person name="Hao X."/>
            <person name="Li L."/>
            <person name="Tang Y."/>
            <person name="Lv G."/>
            <person name="Zhou Y."/>
            <person name="Sun X."/>
            <person name="Brodelius P.E."/>
            <person name="Rose J.K.C."/>
            <person name="Tang K."/>
        </authorList>
    </citation>
    <scope>NUCLEOTIDE SEQUENCE [LARGE SCALE GENOMIC DNA]</scope>
    <source>
        <strain evidence="6">cv. Huhao1</strain>
        <tissue evidence="5">Leaf</tissue>
    </source>
</reference>
<dbReference type="CDD" id="cd23509">
    <property type="entry name" value="Gnk2-like"/>
    <property type="match status" value="2"/>
</dbReference>
<dbReference type="Gene3D" id="3.30.430.20">
    <property type="entry name" value="Gnk2 domain, C-X8-C-X2-C motif"/>
    <property type="match status" value="2"/>
</dbReference>
<feature type="signal peptide" evidence="3">
    <location>
        <begin position="1"/>
        <end position="21"/>
    </location>
</feature>
<dbReference type="Proteomes" id="UP000245207">
    <property type="component" value="Unassembled WGS sequence"/>
</dbReference>
<sequence>MDMKSIIPFLCFLQVLISVAANQPAFPPPGTPLQKMNTDIFKCREGGEKFQPNSGFDIYLELSFAGLTSAKMGGWYLKSEGDGLGLLVTAFAMCPGFVKEDQCLGCIKTTIPLLRQKCPNQKEAVAWMQKCMLRYSGHVFLKKFDPWFWAFLGDDTNVPEKEERIFEQTKNKLMIRLSAEAAAGNQFAKYSTGTAAFGSKTIYMAMQCTPDLSQDTCNECFVTIQLVVSIVPKGDVANAMFSPNCFIKYALYDFRK</sequence>
<dbReference type="STRING" id="35608.A0A2U1L8X8"/>
<dbReference type="Pfam" id="PF01657">
    <property type="entry name" value="Stress-antifung"/>
    <property type="match status" value="2"/>
</dbReference>
<keyword evidence="1 3" id="KW-0732">Signal</keyword>
<feature type="domain" description="Gnk2-homologous" evidence="4">
    <location>
        <begin position="38"/>
        <end position="140"/>
    </location>
</feature>
<evidence type="ECO:0000313" key="6">
    <source>
        <dbReference type="Proteomes" id="UP000245207"/>
    </source>
</evidence>
<name>A0A2U1L8X8_ARTAN</name>
<dbReference type="InterPro" id="IPR002902">
    <property type="entry name" value="GNK2"/>
</dbReference>
<dbReference type="GO" id="GO:0030246">
    <property type="term" value="F:carbohydrate binding"/>
    <property type="evidence" value="ECO:0007669"/>
    <property type="project" value="UniProtKB-KW"/>
</dbReference>
<evidence type="ECO:0000256" key="3">
    <source>
        <dbReference type="SAM" id="SignalP"/>
    </source>
</evidence>
<dbReference type="EMBL" id="PKPP01010760">
    <property type="protein sequence ID" value="PWA45458.1"/>
    <property type="molecule type" value="Genomic_DNA"/>
</dbReference>
<protein>
    <submittedName>
        <fullName evidence="5">Concanavalin A-like lectin/glucanase, subgroup</fullName>
    </submittedName>
</protein>
<dbReference type="PANTHER" id="PTHR32099:SF51">
    <property type="entry name" value="CYSTEINE-RICH RECEPTOR-LIKE PROTEIN KINASE 25 ISOFORM X1"/>
    <property type="match status" value="1"/>
</dbReference>
<evidence type="ECO:0000259" key="4">
    <source>
        <dbReference type="PROSITE" id="PS51473"/>
    </source>
</evidence>
<dbReference type="OrthoDB" id="1088600at2759"/>
<proteinExistence type="predicted"/>